<keyword evidence="2" id="KW-1133">Transmembrane helix</keyword>
<accession>A0AAD7TWR0</accession>
<evidence type="ECO:0000256" key="2">
    <source>
        <dbReference type="SAM" id="Phobius"/>
    </source>
</evidence>
<reference evidence="3" key="1">
    <citation type="submission" date="2022-11" db="EMBL/GenBank/DDBJ databases">
        <title>Genome Sequence of Cubamyces cubensis.</title>
        <authorList>
            <person name="Buettner E."/>
        </authorList>
    </citation>
    <scope>NUCLEOTIDE SEQUENCE</scope>
    <source>
        <strain evidence="3">MPL-01</strain>
    </source>
</reference>
<proteinExistence type="predicted"/>
<evidence type="ECO:0000313" key="4">
    <source>
        <dbReference type="Proteomes" id="UP001215151"/>
    </source>
</evidence>
<dbReference type="Proteomes" id="UP001215151">
    <property type="component" value="Unassembled WGS sequence"/>
</dbReference>
<comment type="caution">
    <text evidence="3">The sequence shown here is derived from an EMBL/GenBank/DDBJ whole genome shotgun (WGS) entry which is preliminary data.</text>
</comment>
<dbReference type="AlphaFoldDB" id="A0AAD7TWR0"/>
<keyword evidence="2" id="KW-0472">Membrane</keyword>
<protein>
    <submittedName>
        <fullName evidence="3">Uncharacterized protein</fullName>
    </submittedName>
</protein>
<feature type="compositionally biased region" description="Polar residues" evidence="1">
    <location>
        <begin position="370"/>
        <end position="387"/>
    </location>
</feature>
<evidence type="ECO:0000256" key="1">
    <source>
        <dbReference type="SAM" id="MobiDB-lite"/>
    </source>
</evidence>
<feature type="transmembrane region" description="Helical" evidence="2">
    <location>
        <begin position="207"/>
        <end position="231"/>
    </location>
</feature>
<sequence>MTSYHTARCSTYILTYLAWAGIASGALVNRTIDDQKGDSVTGITPLFLPDGGIWNAGQTCTTCAIRAGGKPIDTEHVFDGTWYDATYHAATGEQELVVQVNFTGQAVYVYHIVLNALIDGIITTTDLGFYLDGEYVGAYTHQPGNGTTPAVLYQVPVYTNDSLVQGDHMLQITTSGTIAALVLFDYIEYTTEDDSTHPGSGKSSVPAGAIAGGIVGGVVLLSVACLLGVLYRSRSRTRHRRNASATPSETRFLDEGQGIAEMNHHSPHALTSSTITPYYMTAQDGWQHELAGKATPIAPVATAQLQALTRTPLEFTQPAGPPPGTAVKSPLRQPAAAAAAAAQAERSAHLAQQIQALQAQVDELRRTGNSDHSTQGSAASDSGQTTRRSPRASGVAEEHLLTALAGLRAEMAALRTELGEHKSDGAPPSYVR</sequence>
<keyword evidence="2" id="KW-0812">Transmembrane</keyword>
<feature type="region of interest" description="Disordered" evidence="1">
    <location>
        <begin position="365"/>
        <end position="398"/>
    </location>
</feature>
<name>A0AAD7TWR0_9APHY</name>
<keyword evidence="4" id="KW-1185">Reference proteome</keyword>
<organism evidence="3 4">
    <name type="scientific">Trametes cubensis</name>
    <dbReference type="NCBI Taxonomy" id="1111947"/>
    <lineage>
        <taxon>Eukaryota</taxon>
        <taxon>Fungi</taxon>
        <taxon>Dikarya</taxon>
        <taxon>Basidiomycota</taxon>
        <taxon>Agaricomycotina</taxon>
        <taxon>Agaricomycetes</taxon>
        <taxon>Polyporales</taxon>
        <taxon>Polyporaceae</taxon>
        <taxon>Trametes</taxon>
    </lineage>
</organism>
<dbReference type="EMBL" id="JAPEVG010000073">
    <property type="protein sequence ID" value="KAJ8487781.1"/>
    <property type="molecule type" value="Genomic_DNA"/>
</dbReference>
<gene>
    <name evidence="3" type="ORF">ONZ51_g3972</name>
</gene>
<evidence type="ECO:0000313" key="3">
    <source>
        <dbReference type="EMBL" id="KAJ8487781.1"/>
    </source>
</evidence>